<organism evidence="2 3">
    <name type="scientific">Pristionchus entomophagus</name>
    <dbReference type="NCBI Taxonomy" id="358040"/>
    <lineage>
        <taxon>Eukaryota</taxon>
        <taxon>Metazoa</taxon>
        <taxon>Ecdysozoa</taxon>
        <taxon>Nematoda</taxon>
        <taxon>Chromadorea</taxon>
        <taxon>Rhabditida</taxon>
        <taxon>Rhabditina</taxon>
        <taxon>Diplogasteromorpha</taxon>
        <taxon>Diplogasteroidea</taxon>
        <taxon>Neodiplogasteridae</taxon>
        <taxon>Pristionchus</taxon>
    </lineage>
</organism>
<dbReference type="PANTHER" id="PTHR46561:SF11">
    <property type="entry name" value="SERPENTINE RECEPTOR CLASS ALPHA_BETA-14"/>
    <property type="match status" value="1"/>
</dbReference>
<feature type="transmembrane region" description="Helical" evidence="1">
    <location>
        <begin position="58"/>
        <end position="77"/>
    </location>
</feature>
<keyword evidence="3" id="KW-1185">Reference proteome</keyword>
<feature type="transmembrane region" description="Helical" evidence="1">
    <location>
        <begin position="20"/>
        <end position="37"/>
    </location>
</feature>
<evidence type="ECO:0000313" key="2">
    <source>
        <dbReference type="EMBL" id="GMT02110.1"/>
    </source>
</evidence>
<name>A0AAV5U6T3_9BILA</name>
<comment type="caution">
    <text evidence="2">The sequence shown here is derived from an EMBL/GenBank/DDBJ whole genome shotgun (WGS) entry which is preliminary data.</text>
</comment>
<keyword evidence="1" id="KW-0812">Transmembrane</keyword>
<dbReference type="InterPro" id="IPR053286">
    <property type="entry name" value="Nematode_rcpt-like_srab"/>
</dbReference>
<gene>
    <name evidence="2" type="ORF">PENTCL1PPCAC_24284</name>
</gene>
<reference evidence="2" key="1">
    <citation type="submission" date="2023-10" db="EMBL/GenBank/DDBJ databases">
        <title>Genome assembly of Pristionchus species.</title>
        <authorList>
            <person name="Yoshida K."/>
            <person name="Sommer R.J."/>
        </authorList>
    </citation>
    <scope>NUCLEOTIDE SEQUENCE</scope>
    <source>
        <strain evidence="2">RS0144</strain>
    </source>
</reference>
<dbReference type="PANTHER" id="PTHR46561">
    <property type="entry name" value="SERPENTINE RECEPTOR, CLASS AB (CLASS A-LIKE)-RELATED"/>
    <property type="match status" value="1"/>
</dbReference>
<evidence type="ECO:0008006" key="4">
    <source>
        <dbReference type="Google" id="ProtNLM"/>
    </source>
</evidence>
<accession>A0AAV5U6T3</accession>
<keyword evidence="1" id="KW-1133">Transmembrane helix</keyword>
<protein>
    <recommendedName>
        <fullName evidence="4">G protein-coupled receptor</fullName>
    </recommendedName>
</protein>
<feature type="non-terminal residue" evidence="2">
    <location>
        <position position="146"/>
    </location>
</feature>
<feature type="transmembrane region" description="Helical" evidence="1">
    <location>
        <begin position="97"/>
        <end position="117"/>
    </location>
</feature>
<dbReference type="Proteomes" id="UP001432027">
    <property type="component" value="Unassembled WGS sequence"/>
</dbReference>
<proteinExistence type="predicted"/>
<keyword evidence="1" id="KW-0472">Membrane</keyword>
<dbReference type="EMBL" id="BTSX01000005">
    <property type="protein sequence ID" value="GMT02110.1"/>
    <property type="molecule type" value="Genomic_DNA"/>
</dbReference>
<dbReference type="AlphaFoldDB" id="A0AAV5U6T3"/>
<sequence>MSDTLCEAINEASRSVEFNAIIFTKMLICLGGAACLLRQWAVHGVRFLGHSNSRVLFHAYYTANIALGASIGSLYLIDFVRLRFTCVALDFRLVVVLRGIAISEILSAHLILILLSLERLYSSLFPARFERSSAQSLTAFLAAMVV</sequence>
<evidence type="ECO:0000313" key="3">
    <source>
        <dbReference type="Proteomes" id="UP001432027"/>
    </source>
</evidence>
<evidence type="ECO:0000256" key="1">
    <source>
        <dbReference type="SAM" id="Phobius"/>
    </source>
</evidence>